<keyword evidence="1 6" id="KW-0004">4Fe-4S</keyword>
<keyword evidence="2 6" id="KW-0479">Metal-binding</keyword>
<dbReference type="InterPro" id="IPR009051">
    <property type="entry name" value="Helical_ferredxn"/>
</dbReference>
<keyword evidence="3" id="KW-0677">Repeat</keyword>
<accession>A0ABV4U589</accession>
<evidence type="ECO:0000259" key="8">
    <source>
        <dbReference type="PROSITE" id="PS51379"/>
    </source>
</evidence>
<keyword evidence="4 6" id="KW-0408">Iron</keyword>
<dbReference type="Pfam" id="PF02754">
    <property type="entry name" value="CCG"/>
    <property type="match status" value="2"/>
</dbReference>
<evidence type="ECO:0000256" key="1">
    <source>
        <dbReference type="ARBA" id="ARBA00022485"/>
    </source>
</evidence>
<dbReference type="InterPro" id="IPR017900">
    <property type="entry name" value="4Fe4S_Fe_S_CS"/>
</dbReference>
<feature type="region of interest" description="Disordered" evidence="7">
    <location>
        <begin position="184"/>
        <end position="219"/>
    </location>
</feature>
<dbReference type="EC" id="1.1.99.14" evidence="6"/>
<sequence length="465" mass="50558">MGSPANTPGTPGAPHAPLNVLNLDPRTYDRALDCVHCGLCLPACPTYTENGLEADSPRGRIVLMKALADGKIEPTESVRHHLDLCLDCRACETACPSGVVYHELIEETRERLDTPAKPTLTDRFMQAMFFHLLTRPTRLKLSLLPARLLQRLGLWPIITRLPLPRPLAKMQQMLPAAGPLWPRSLAPHYPPTPTSPPSRSKAQRRSGSPESPPNQTPPKRVALLAGCVGSVLFNDVNRQTVALLQLAGCEVYVPRAQQCCGAIHHHGGNIEAARKMAKANIDAMLEIDGKPIDAIVNNAAGCGAMLKEYDHLLRDDPAYADKAKAFARKTRDITELLVELDLPTPEHAVNRTVAYHDACHLAHGQRVVDPPRRLLASIPGLKLVPLPESTMCCGAAGTYNLTQPEMARQLGERKLRHIKTTGAATCATGNVGCAMQIAGEADRLNTPLEVAHPVTLLHEAHFGKR</sequence>
<keyword evidence="6" id="KW-0813">Transport</keyword>
<dbReference type="PIRSF" id="PIRSF000139">
    <property type="entry name" value="Glc_ox_4Fe-4S"/>
    <property type="match status" value="1"/>
</dbReference>
<dbReference type="EMBL" id="JBGUBD010000004">
    <property type="protein sequence ID" value="MFA9477974.1"/>
    <property type="molecule type" value="Genomic_DNA"/>
</dbReference>
<evidence type="ECO:0000256" key="3">
    <source>
        <dbReference type="ARBA" id="ARBA00022737"/>
    </source>
</evidence>
<dbReference type="RefSeq" id="WP_425344903.1">
    <property type="nucleotide sequence ID" value="NZ_JBGUBD010000004.1"/>
</dbReference>
<evidence type="ECO:0000256" key="4">
    <source>
        <dbReference type="ARBA" id="ARBA00023004"/>
    </source>
</evidence>
<dbReference type="Proteomes" id="UP001575105">
    <property type="component" value="Unassembled WGS sequence"/>
</dbReference>
<dbReference type="Gene3D" id="1.10.1060.10">
    <property type="entry name" value="Alpha-helical ferredoxin"/>
    <property type="match status" value="1"/>
</dbReference>
<dbReference type="Pfam" id="PF13183">
    <property type="entry name" value="Fer4_8"/>
    <property type="match status" value="1"/>
</dbReference>
<organism evidence="9 10">
    <name type="scientific">Natronomicrosphaera hydrolytica</name>
    <dbReference type="NCBI Taxonomy" id="3242702"/>
    <lineage>
        <taxon>Bacteria</taxon>
        <taxon>Pseudomonadati</taxon>
        <taxon>Planctomycetota</taxon>
        <taxon>Phycisphaerae</taxon>
        <taxon>Phycisphaerales</taxon>
        <taxon>Phycisphaeraceae</taxon>
        <taxon>Natronomicrosphaera</taxon>
    </lineage>
</organism>
<evidence type="ECO:0000256" key="6">
    <source>
        <dbReference type="PIRNR" id="PIRNR000139"/>
    </source>
</evidence>
<keyword evidence="6" id="KW-0249">Electron transport</keyword>
<name>A0ABV4U589_9BACT</name>
<dbReference type="SUPFAM" id="SSF46548">
    <property type="entry name" value="alpha-helical ferredoxin"/>
    <property type="match status" value="1"/>
</dbReference>
<keyword evidence="10" id="KW-1185">Reference proteome</keyword>
<comment type="function">
    <text evidence="6">Component of a complex that catalyzes the oxidation of glycolate to glyoxylate.</text>
</comment>
<proteinExistence type="predicted"/>
<dbReference type="InterPro" id="IPR017896">
    <property type="entry name" value="4Fe4S_Fe-S-bd"/>
</dbReference>
<dbReference type="PANTHER" id="PTHR32479">
    <property type="entry name" value="GLYCOLATE OXIDASE IRON-SULFUR SUBUNIT"/>
    <property type="match status" value="1"/>
</dbReference>
<evidence type="ECO:0000313" key="10">
    <source>
        <dbReference type="Proteomes" id="UP001575105"/>
    </source>
</evidence>
<dbReference type="PROSITE" id="PS00198">
    <property type="entry name" value="4FE4S_FER_1"/>
    <property type="match status" value="1"/>
</dbReference>
<feature type="domain" description="4Fe-4S ferredoxin-type" evidence="8">
    <location>
        <begin position="24"/>
        <end position="57"/>
    </location>
</feature>
<reference evidence="9 10" key="1">
    <citation type="submission" date="2024-08" db="EMBL/GenBank/DDBJ databases">
        <title>Whole-genome sequencing of halo(alkali)philic microorganisms from hypersaline lakes.</title>
        <authorList>
            <person name="Sorokin D.Y."/>
            <person name="Merkel A.Y."/>
            <person name="Messina E."/>
            <person name="Yakimov M."/>
        </authorList>
    </citation>
    <scope>NUCLEOTIDE SEQUENCE [LARGE SCALE GENOMIC DNA]</scope>
    <source>
        <strain evidence="9 10">AB-hyl4</strain>
    </source>
</reference>
<keyword evidence="5 6" id="KW-0411">Iron-sulfur</keyword>
<feature type="domain" description="4Fe-4S ferredoxin-type" evidence="8">
    <location>
        <begin position="76"/>
        <end position="107"/>
    </location>
</feature>
<gene>
    <name evidence="9" type="ORF">ACERK3_06640</name>
</gene>
<evidence type="ECO:0000256" key="5">
    <source>
        <dbReference type="ARBA" id="ARBA00023014"/>
    </source>
</evidence>
<comment type="catalytic activity">
    <reaction evidence="6">
        <text>(R)-lactate + A = pyruvate + AH2</text>
        <dbReference type="Rhea" id="RHEA:15089"/>
        <dbReference type="ChEBI" id="CHEBI:13193"/>
        <dbReference type="ChEBI" id="CHEBI:15361"/>
        <dbReference type="ChEBI" id="CHEBI:16004"/>
        <dbReference type="ChEBI" id="CHEBI:17499"/>
    </reaction>
</comment>
<evidence type="ECO:0000256" key="2">
    <source>
        <dbReference type="ARBA" id="ARBA00022723"/>
    </source>
</evidence>
<dbReference type="InterPro" id="IPR012257">
    <property type="entry name" value="Glc_ox_4Fe-4S"/>
</dbReference>
<evidence type="ECO:0000256" key="7">
    <source>
        <dbReference type="SAM" id="MobiDB-lite"/>
    </source>
</evidence>
<dbReference type="PROSITE" id="PS51379">
    <property type="entry name" value="4FE4S_FER_2"/>
    <property type="match status" value="2"/>
</dbReference>
<comment type="caution">
    <text evidence="9">The sequence shown here is derived from an EMBL/GenBank/DDBJ whole genome shotgun (WGS) entry which is preliminary data.</text>
</comment>
<dbReference type="InterPro" id="IPR004017">
    <property type="entry name" value="Cys_rich_dom"/>
</dbReference>
<evidence type="ECO:0000313" key="9">
    <source>
        <dbReference type="EMBL" id="MFA9477974.1"/>
    </source>
</evidence>
<dbReference type="PANTHER" id="PTHR32479:SF17">
    <property type="entry name" value="GLYCOLATE OXIDASE IRON-SULFUR SUBUNIT"/>
    <property type="match status" value="1"/>
</dbReference>
<protein>
    <recommendedName>
        <fullName evidence="6">Glycolate oxidase iron-sulfur subunit</fullName>
        <ecNumber evidence="6">1.1.99.14</ecNumber>
    </recommendedName>
</protein>
<comment type="cofactor">
    <cofactor evidence="6">
        <name>[4Fe-4S] cluster</name>
        <dbReference type="ChEBI" id="CHEBI:49883"/>
    </cofactor>
    <text evidence="6">Binds 2 [4Fe-4S] clusters.</text>
</comment>
<comment type="catalytic activity">
    <reaction evidence="6">
        <text>glycolate + A = glyoxylate + AH2</text>
        <dbReference type="Rhea" id="RHEA:21264"/>
        <dbReference type="ChEBI" id="CHEBI:13193"/>
        <dbReference type="ChEBI" id="CHEBI:17499"/>
        <dbReference type="ChEBI" id="CHEBI:29805"/>
        <dbReference type="ChEBI" id="CHEBI:36655"/>
        <dbReference type="EC" id="1.1.99.14"/>
    </reaction>
</comment>